<dbReference type="KEGG" id="mech:Q9L42_003355"/>
<accession>A0AAU7NVZ0</accession>
<evidence type="ECO:0000256" key="5">
    <source>
        <dbReference type="ARBA" id="ARBA00023002"/>
    </source>
</evidence>
<keyword evidence="3 6" id="KW-0285">Flavoprotein</keyword>
<keyword evidence="8" id="KW-1185">Reference proteome</keyword>
<dbReference type="Pfam" id="PF02219">
    <property type="entry name" value="MTHFR"/>
    <property type="match status" value="1"/>
</dbReference>
<dbReference type="Proteomes" id="UP001225378">
    <property type="component" value="Chromosome"/>
</dbReference>
<dbReference type="GO" id="GO:0004489">
    <property type="term" value="F:methylenetetrahydrofolate reductase [NAD(P)H] activity"/>
    <property type="evidence" value="ECO:0007669"/>
    <property type="project" value="InterPro"/>
</dbReference>
<comment type="cofactor">
    <cofactor evidence="1 6">
        <name>FAD</name>
        <dbReference type="ChEBI" id="CHEBI:57692"/>
    </cofactor>
</comment>
<dbReference type="SUPFAM" id="SSF51730">
    <property type="entry name" value="FAD-linked oxidoreductase"/>
    <property type="match status" value="1"/>
</dbReference>
<protein>
    <recommendedName>
        <fullName evidence="6">Methylenetetrahydrofolate reductase</fullName>
    </recommendedName>
</protein>
<dbReference type="EMBL" id="CP157743">
    <property type="protein sequence ID" value="XBS21172.1"/>
    <property type="molecule type" value="Genomic_DNA"/>
</dbReference>
<proteinExistence type="inferred from homology"/>
<dbReference type="AlphaFoldDB" id="A0AAU7NVZ0"/>
<dbReference type="InterPro" id="IPR029041">
    <property type="entry name" value="FAD-linked_oxidoreductase-like"/>
</dbReference>
<evidence type="ECO:0000256" key="2">
    <source>
        <dbReference type="ARBA" id="ARBA00004777"/>
    </source>
</evidence>
<dbReference type="Gene3D" id="3.20.20.220">
    <property type="match status" value="1"/>
</dbReference>
<organism evidence="7 8">
    <name type="scientific">Methylomarinum roseum</name>
    <dbReference type="NCBI Taxonomy" id="3067653"/>
    <lineage>
        <taxon>Bacteria</taxon>
        <taxon>Pseudomonadati</taxon>
        <taxon>Pseudomonadota</taxon>
        <taxon>Gammaproteobacteria</taxon>
        <taxon>Methylococcales</taxon>
        <taxon>Methylococcaceae</taxon>
        <taxon>Methylomarinum</taxon>
    </lineage>
</organism>
<evidence type="ECO:0000256" key="1">
    <source>
        <dbReference type="ARBA" id="ARBA00001974"/>
    </source>
</evidence>
<dbReference type="InterPro" id="IPR003171">
    <property type="entry name" value="Mehydrof_redctse-like"/>
</dbReference>
<evidence type="ECO:0000256" key="6">
    <source>
        <dbReference type="RuleBase" id="RU003862"/>
    </source>
</evidence>
<gene>
    <name evidence="7" type="ORF">Q9L42_003355</name>
</gene>
<reference evidence="7 8" key="1">
    <citation type="journal article" date="2024" name="Microbiology">
        <title>Methylomarinum rosea sp. nov., a novel halophilic methanotrophic bacterium from the hypersaline Lake Elton.</title>
        <authorList>
            <person name="Suleimanov R.Z."/>
            <person name="Oshkin I.Y."/>
            <person name="Danilova O.V."/>
            <person name="Suzina N.E."/>
            <person name="Dedysh S.N."/>
        </authorList>
    </citation>
    <scope>NUCLEOTIDE SEQUENCE [LARGE SCALE GENOMIC DNA]</scope>
    <source>
        <strain evidence="7 8">Ch1-1</strain>
    </source>
</reference>
<evidence type="ECO:0000313" key="8">
    <source>
        <dbReference type="Proteomes" id="UP001225378"/>
    </source>
</evidence>
<comment type="similarity">
    <text evidence="6">Belongs to the methylenetetrahydrofolate reductase family.</text>
</comment>
<keyword evidence="5 6" id="KW-0560">Oxidoreductase</keyword>
<sequence length="248" mass="28983">MKISFEIVPRSKEAFAEQYRFVQSLGPSIDLINVPDIQRFTIRSWETIKHIDRSRHQFIPHLRAIDFDIKSGEIFKIIEEYQLDNVLLVSGDPPEGLKRSFYKTNVLDLIRAVKQQFPDINVYAGFDSHRNGVQDECNYIKHKADAGVCGFFSQPFYDIRMIEIYAEQMQGLETFIGLSPITTEASMKYWEVKNKVQFPADFRCDYPWNIDFANRAIKLAHEAGMNIYFMPIRIDLEKYFGQLELSQS</sequence>
<evidence type="ECO:0000256" key="3">
    <source>
        <dbReference type="ARBA" id="ARBA00022630"/>
    </source>
</evidence>
<evidence type="ECO:0000313" key="7">
    <source>
        <dbReference type="EMBL" id="XBS21172.1"/>
    </source>
</evidence>
<dbReference type="GO" id="GO:0006555">
    <property type="term" value="P:methionine metabolic process"/>
    <property type="evidence" value="ECO:0007669"/>
    <property type="project" value="InterPro"/>
</dbReference>
<evidence type="ECO:0000256" key="4">
    <source>
        <dbReference type="ARBA" id="ARBA00022827"/>
    </source>
</evidence>
<dbReference type="RefSeq" id="WP_305909836.1">
    <property type="nucleotide sequence ID" value="NZ_CP157743.1"/>
</dbReference>
<keyword evidence="4 6" id="KW-0274">FAD</keyword>
<name>A0AAU7NVZ0_9GAMM</name>
<comment type="pathway">
    <text evidence="2 6">One-carbon metabolism; tetrahydrofolate interconversion.</text>
</comment>